<comment type="subunit">
    <text evidence="15">Monomer and homodimer. Part of the essential Sec protein translocation apparatus which comprises SecA, SecYEG and auxiliary proteins SecDF-YajC and YidC.</text>
</comment>
<dbReference type="RefSeq" id="WP_159183848.1">
    <property type="nucleotide sequence ID" value="NZ_JACVJL010000078.1"/>
</dbReference>
<organism evidence="21 22">
    <name type="scientific">Francisella noatunensis</name>
    <dbReference type="NCBI Taxonomy" id="657445"/>
    <lineage>
        <taxon>Bacteria</taxon>
        <taxon>Pseudomonadati</taxon>
        <taxon>Pseudomonadota</taxon>
        <taxon>Gammaproteobacteria</taxon>
        <taxon>Thiotrichales</taxon>
        <taxon>Francisellaceae</taxon>
        <taxon>Francisella</taxon>
    </lineage>
</organism>
<protein>
    <recommendedName>
        <fullName evidence="15 16">Protein translocase subunit SecA</fullName>
        <ecNumber evidence="15">7.4.2.8</ecNumber>
    </recommendedName>
</protein>
<dbReference type="Pfam" id="PF07517">
    <property type="entry name" value="SecA_DEAD"/>
    <property type="match status" value="1"/>
</dbReference>
<dbReference type="GO" id="GO:0006605">
    <property type="term" value="P:protein targeting"/>
    <property type="evidence" value="ECO:0007669"/>
    <property type="project" value="UniProtKB-UniRule"/>
</dbReference>
<evidence type="ECO:0000256" key="15">
    <source>
        <dbReference type="HAMAP-Rule" id="MF_01382"/>
    </source>
</evidence>
<dbReference type="GO" id="GO:0005829">
    <property type="term" value="C:cytosol"/>
    <property type="evidence" value="ECO:0007669"/>
    <property type="project" value="TreeGrafter"/>
</dbReference>
<dbReference type="Gene3D" id="1.10.3060.10">
    <property type="entry name" value="Helical scaffold and wing domains of SecA"/>
    <property type="match status" value="1"/>
</dbReference>
<dbReference type="AlphaFoldDB" id="A0A9Q2KTZ0"/>
<dbReference type="PRINTS" id="PR00906">
    <property type="entry name" value="SECA"/>
</dbReference>
<keyword evidence="10 15" id="KW-0067">ATP-binding</keyword>
<dbReference type="InterPro" id="IPR011130">
    <property type="entry name" value="SecA_preprotein_X-link_dom"/>
</dbReference>
<dbReference type="SMART" id="SM00957">
    <property type="entry name" value="SecA_DEAD"/>
    <property type="match status" value="1"/>
</dbReference>
<keyword evidence="8 15" id="KW-0547">Nucleotide-binding</keyword>
<reference evidence="21 22" key="1">
    <citation type="submission" date="2020-09" db="EMBL/GenBank/DDBJ databases">
        <title>Development of specific Francisella tularensis PCR assay based on in-depth characterization of family Francisellaceae.</title>
        <authorList>
            <person name="Ohrman C."/>
            <person name="Sahl J."/>
            <person name="Sjodin A."/>
            <person name="Uneklint I."/>
            <person name="Ballard R."/>
            <person name="Karlsson L."/>
            <person name="Mcdonough R."/>
            <person name="Sundell D."/>
            <person name="Soria K."/>
            <person name="Brindeflk B."/>
            <person name="Vallesi A."/>
            <person name="Ramirez-Paredes J.G."/>
            <person name="Colquhoun D."/>
            <person name="Myrtennas K."/>
            <person name="Birdsell D."/>
            <person name="Johansson A."/>
            <person name="Wagner D."/>
            <person name="Forsman M."/>
        </authorList>
    </citation>
    <scope>NUCLEOTIDE SEQUENCE [LARGE SCALE GENOMIC DNA]</scope>
    <source>
        <strain evidence="21 22">FSC1140</strain>
    </source>
</reference>
<keyword evidence="11 15" id="KW-0653">Protein transport</keyword>
<evidence type="ECO:0000256" key="11">
    <source>
        <dbReference type="ARBA" id="ARBA00022927"/>
    </source>
</evidence>
<dbReference type="InterPro" id="IPR004027">
    <property type="entry name" value="SEC_C_motif"/>
</dbReference>
<dbReference type="PROSITE" id="PS51192">
    <property type="entry name" value="HELICASE_ATP_BIND_1"/>
    <property type="match status" value="1"/>
</dbReference>
<keyword evidence="13 15" id="KW-0811">Translocation</keyword>
<dbReference type="NCBIfam" id="NF009538">
    <property type="entry name" value="PRK12904.1"/>
    <property type="match status" value="1"/>
</dbReference>
<dbReference type="FunFam" id="3.90.1440.10:FF:000001">
    <property type="entry name" value="Preprotein translocase subunit SecA"/>
    <property type="match status" value="1"/>
</dbReference>
<keyword evidence="14 15" id="KW-0472">Membrane</keyword>
<dbReference type="GO" id="GO:0005524">
    <property type="term" value="F:ATP binding"/>
    <property type="evidence" value="ECO:0007669"/>
    <property type="project" value="UniProtKB-UniRule"/>
</dbReference>
<dbReference type="InterPro" id="IPR044722">
    <property type="entry name" value="SecA_SF2_C"/>
</dbReference>
<feature type="compositionally biased region" description="Basic and acidic residues" evidence="17">
    <location>
        <begin position="863"/>
        <end position="888"/>
    </location>
</feature>
<keyword evidence="9" id="KW-0862">Zinc</keyword>
<evidence type="ECO:0000256" key="6">
    <source>
        <dbReference type="ARBA" id="ARBA00022519"/>
    </source>
</evidence>
<feature type="compositionally biased region" description="Basic residues" evidence="17">
    <location>
        <begin position="896"/>
        <end position="906"/>
    </location>
</feature>
<dbReference type="FunFam" id="3.40.50.300:FF:000334">
    <property type="entry name" value="Protein translocase subunit SecA"/>
    <property type="match status" value="1"/>
</dbReference>
<dbReference type="InterPro" id="IPR014001">
    <property type="entry name" value="Helicase_ATP-bd"/>
</dbReference>
<dbReference type="Proteomes" id="UP000701999">
    <property type="component" value="Unassembled WGS sequence"/>
</dbReference>
<keyword evidence="22" id="KW-1185">Reference proteome</keyword>
<accession>A0A9Q2KTZ0</accession>
<evidence type="ECO:0000256" key="3">
    <source>
        <dbReference type="ARBA" id="ARBA00022448"/>
    </source>
</evidence>
<evidence type="ECO:0000256" key="4">
    <source>
        <dbReference type="ARBA" id="ARBA00022475"/>
    </source>
</evidence>
<dbReference type="GO" id="GO:0065002">
    <property type="term" value="P:intracellular protein transmembrane transport"/>
    <property type="evidence" value="ECO:0007669"/>
    <property type="project" value="UniProtKB-UniRule"/>
</dbReference>
<dbReference type="GO" id="GO:0008564">
    <property type="term" value="F:protein-exporting ATPase activity"/>
    <property type="evidence" value="ECO:0007669"/>
    <property type="project" value="UniProtKB-EC"/>
</dbReference>
<evidence type="ECO:0000313" key="22">
    <source>
        <dbReference type="Proteomes" id="UP000701999"/>
    </source>
</evidence>
<evidence type="ECO:0000259" key="20">
    <source>
        <dbReference type="PROSITE" id="PS51196"/>
    </source>
</evidence>
<dbReference type="InterPro" id="IPR011116">
    <property type="entry name" value="SecA_Wing/Scaffold"/>
</dbReference>
<feature type="domain" description="SecA family profile" evidence="20">
    <location>
        <begin position="2"/>
        <end position="618"/>
    </location>
</feature>
<keyword evidence="4 15" id="KW-1003">Cell membrane</keyword>
<feature type="binding site" evidence="15">
    <location>
        <position position="86"/>
    </location>
    <ligand>
        <name>ATP</name>
        <dbReference type="ChEBI" id="CHEBI:30616"/>
    </ligand>
</feature>
<dbReference type="GO" id="GO:0017038">
    <property type="term" value="P:protein import"/>
    <property type="evidence" value="ECO:0007669"/>
    <property type="project" value="InterPro"/>
</dbReference>
<dbReference type="InterPro" id="IPR027417">
    <property type="entry name" value="P-loop_NTPase"/>
</dbReference>
<dbReference type="InterPro" id="IPR001650">
    <property type="entry name" value="Helicase_C-like"/>
</dbReference>
<evidence type="ECO:0000259" key="19">
    <source>
        <dbReference type="PROSITE" id="PS51194"/>
    </source>
</evidence>
<feature type="binding site" evidence="15">
    <location>
        <begin position="104"/>
        <end position="108"/>
    </location>
    <ligand>
        <name>ATP</name>
        <dbReference type="ChEBI" id="CHEBI:30616"/>
    </ligand>
</feature>
<keyword evidence="5 15" id="KW-0963">Cytoplasm</keyword>
<dbReference type="PROSITE" id="PS51194">
    <property type="entry name" value="HELICASE_CTER"/>
    <property type="match status" value="1"/>
</dbReference>
<dbReference type="Gene3D" id="3.40.50.300">
    <property type="entry name" value="P-loop containing nucleotide triphosphate hydrolases"/>
    <property type="match status" value="2"/>
</dbReference>
<comment type="subcellular location">
    <subcellularLocation>
        <location evidence="15">Cell membrane</location>
        <topology evidence="15">Peripheral membrane protein</topology>
        <orientation evidence="15">Cytoplasmic side</orientation>
    </subcellularLocation>
    <subcellularLocation>
        <location evidence="15">Cytoplasm</location>
    </subcellularLocation>
    <text evidence="15">Distribution is 50-50.</text>
</comment>
<sequence>MLNLVQKIIGSRNDRFIKKVSKTVQKINSLEPEFEKLSDQELKAKTQEYKDRVAKGETLDNLLPEAFATVREAGKRTKNMRHYDVQLIGGIVLHQGKVAEMRTGEGKTLVATLPAYLNALTGNGVHVITVNDYLAKRDAELMSDIYEFLGLSVGVIIADLNPEQRRESYACDITYGTNNEFGFDYLRDNMAYDKEQQVQRSRNYVIIDEVDSILIDEARTPLIISGASDDSSEMYNLFNRLVPFLEKQEKEELVEDQEQKDFYVDEKSKNAYLTEKGYAKIESMLKKEGILEEDDNLYSPHNITKMHYLNACLRAHSLYQLNIDYIVRDQEIVIIDESTGRAMPGRRWSDGLHQAIEAKEGVKINAENQTMASITFQNFFKLYNKIAGMTGTADTEAFELHSIYGLEVIIIPTNKPLIRKDHHDEIYGSVREKFNAMVEDIKQRISKGQPVLVGTASIEASEVLSTLLKKKKIRHNVLNAKQHEKEASIIAMAGYPGNVTIATNMAGRGTDIILGGNLEVEIAQLEDPTPEEVAQIKAEWFKRNEVVKNAAGLCIIGSERHDSRRIDNQLRGRAARQGDPGESKFYLSMDDNLLRIFASQSMAERVKKGLKGGESLAFGFMSKVISKAQGKVESYHFDIRKNLLEYDNVVNTQRKVIYEQRQAFLDSDDVSEILADIRIDVAEQLFHDYVSAGSMHELWDLEGLEKALKSDFMIEIDLQKLYEEDDNLGEEDLKKLVREAIEFEFGEKTKNLEVGAVRQFEKFSLLQSLDSHWREHLSSIDHLRNSINLRGYAQKDPKNEYKKEAFELFSTMLDNFKYEVISSLAKIRIATEEETQRAQEEWKESMSEIKAEHESVIDNNQSEDDKKQEEAPKVQQVKREGPKIKRNDPCPCGSGKKYKQCHGKVE</sequence>
<evidence type="ECO:0000256" key="9">
    <source>
        <dbReference type="ARBA" id="ARBA00022833"/>
    </source>
</evidence>
<dbReference type="InterPro" id="IPR036670">
    <property type="entry name" value="SecA_X-link_sf"/>
</dbReference>
<evidence type="ECO:0000256" key="2">
    <source>
        <dbReference type="ARBA" id="ARBA00007650"/>
    </source>
</evidence>
<dbReference type="SMART" id="SM00958">
    <property type="entry name" value="SecA_PP_bind"/>
    <property type="match status" value="1"/>
</dbReference>
<dbReference type="GO" id="GO:0043952">
    <property type="term" value="P:protein transport by the Sec complex"/>
    <property type="evidence" value="ECO:0007669"/>
    <property type="project" value="UniProtKB-ARBA"/>
</dbReference>
<evidence type="ECO:0000256" key="16">
    <source>
        <dbReference type="RuleBase" id="RU003874"/>
    </source>
</evidence>
<dbReference type="EMBL" id="JACVKN010000175">
    <property type="protein sequence ID" value="MBK2065598.1"/>
    <property type="molecule type" value="Genomic_DNA"/>
</dbReference>
<evidence type="ECO:0000256" key="8">
    <source>
        <dbReference type="ARBA" id="ARBA00022741"/>
    </source>
</evidence>
<keyword evidence="7" id="KW-0479">Metal-binding</keyword>
<comment type="cofactor">
    <cofactor evidence="1">
        <name>Zn(2+)</name>
        <dbReference type="ChEBI" id="CHEBI:29105"/>
    </cofactor>
</comment>
<feature type="region of interest" description="Disordered" evidence="17">
    <location>
        <begin position="838"/>
        <end position="906"/>
    </location>
</feature>
<dbReference type="FunFam" id="3.40.50.300:FF:000113">
    <property type="entry name" value="Preprotein translocase subunit SecA"/>
    <property type="match status" value="1"/>
</dbReference>
<dbReference type="GO" id="GO:0046872">
    <property type="term" value="F:metal ion binding"/>
    <property type="evidence" value="ECO:0007669"/>
    <property type="project" value="UniProtKB-KW"/>
</dbReference>
<dbReference type="Pfam" id="PF07516">
    <property type="entry name" value="SecA_SW"/>
    <property type="match status" value="1"/>
</dbReference>
<proteinExistence type="inferred from homology"/>
<dbReference type="GeneID" id="93254367"/>
<dbReference type="InterPro" id="IPR020937">
    <property type="entry name" value="SecA_CS"/>
</dbReference>
<dbReference type="PANTHER" id="PTHR30612:SF0">
    <property type="entry name" value="CHLOROPLAST PROTEIN-TRANSPORTING ATPASE"/>
    <property type="match status" value="1"/>
</dbReference>
<evidence type="ECO:0000256" key="12">
    <source>
        <dbReference type="ARBA" id="ARBA00022967"/>
    </source>
</evidence>
<dbReference type="PROSITE" id="PS01312">
    <property type="entry name" value="SECA"/>
    <property type="match status" value="1"/>
</dbReference>
<comment type="caution">
    <text evidence="21">The sequence shown here is derived from an EMBL/GenBank/DDBJ whole genome shotgun (WGS) entry which is preliminary data.</text>
</comment>
<dbReference type="HAMAP" id="MF_01382">
    <property type="entry name" value="SecA"/>
    <property type="match status" value="1"/>
</dbReference>
<evidence type="ECO:0000259" key="18">
    <source>
        <dbReference type="PROSITE" id="PS51192"/>
    </source>
</evidence>
<dbReference type="SUPFAM" id="SSF81767">
    <property type="entry name" value="Pre-protein crosslinking domain of SecA"/>
    <property type="match status" value="1"/>
</dbReference>
<dbReference type="InterPro" id="IPR011115">
    <property type="entry name" value="SecA_DEAD"/>
</dbReference>
<gene>
    <name evidence="15 21" type="primary">secA</name>
    <name evidence="21" type="ORF">IB647_08340</name>
</gene>
<dbReference type="InterPro" id="IPR036266">
    <property type="entry name" value="SecA_Wing/Scaffold_sf"/>
</dbReference>
<comment type="function">
    <text evidence="15">Part of the Sec protein translocase complex. Interacts with the SecYEG preprotein conducting channel. Has a central role in coupling the hydrolysis of ATP to the transfer of proteins into and across the cell membrane, serving both as a receptor for the preprotein-SecB complex and as an ATP-driven molecular motor driving the stepwise translocation of polypeptide chains across the membrane.</text>
</comment>
<evidence type="ECO:0000256" key="10">
    <source>
        <dbReference type="ARBA" id="ARBA00022840"/>
    </source>
</evidence>
<dbReference type="Pfam" id="PF21090">
    <property type="entry name" value="P-loop_SecA"/>
    <property type="match status" value="1"/>
</dbReference>
<evidence type="ECO:0000256" key="5">
    <source>
        <dbReference type="ARBA" id="ARBA00022490"/>
    </source>
</evidence>
<evidence type="ECO:0000256" key="14">
    <source>
        <dbReference type="ARBA" id="ARBA00023136"/>
    </source>
</evidence>
<evidence type="ECO:0000256" key="13">
    <source>
        <dbReference type="ARBA" id="ARBA00023010"/>
    </source>
</evidence>
<dbReference type="SUPFAM" id="SSF52540">
    <property type="entry name" value="P-loop containing nucleoside triphosphate hydrolases"/>
    <property type="match status" value="2"/>
</dbReference>
<dbReference type="Pfam" id="PF01043">
    <property type="entry name" value="SecA_PP_bind"/>
    <property type="match status" value="1"/>
</dbReference>
<evidence type="ECO:0000256" key="7">
    <source>
        <dbReference type="ARBA" id="ARBA00022723"/>
    </source>
</evidence>
<keyword evidence="6" id="KW-0997">Cell inner membrane</keyword>
<keyword evidence="12 15" id="KW-1278">Translocase</keyword>
<dbReference type="CDD" id="cd17928">
    <property type="entry name" value="DEXDc_SecA"/>
    <property type="match status" value="1"/>
</dbReference>
<dbReference type="GO" id="GO:0005886">
    <property type="term" value="C:plasma membrane"/>
    <property type="evidence" value="ECO:0007669"/>
    <property type="project" value="UniProtKB-SubCell"/>
</dbReference>
<dbReference type="InterPro" id="IPR014018">
    <property type="entry name" value="SecA_motor_DEAD"/>
</dbReference>
<name>A0A9Q2KTZ0_9GAMM</name>
<dbReference type="SUPFAM" id="SSF81886">
    <property type="entry name" value="Helical scaffold and wing domains of SecA"/>
    <property type="match status" value="1"/>
</dbReference>
<dbReference type="InterPro" id="IPR000185">
    <property type="entry name" value="SecA"/>
</dbReference>
<feature type="domain" description="Helicase C-terminal" evidence="19">
    <location>
        <begin position="440"/>
        <end position="624"/>
    </location>
</feature>
<dbReference type="PROSITE" id="PS51196">
    <property type="entry name" value="SECA_MOTOR_DEAD"/>
    <property type="match status" value="1"/>
</dbReference>
<dbReference type="Pfam" id="PF02810">
    <property type="entry name" value="SEC-C"/>
    <property type="match status" value="1"/>
</dbReference>
<feature type="compositionally biased region" description="Basic and acidic residues" evidence="17">
    <location>
        <begin position="838"/>
        <end position="856"/>
    </location>
</feature>
<comment type="catalytic activity">
    <reaction evidence="15">
        <text>ATP + H2O + cellular proteinSide 1 = ADP + phosphate + cellular proteinSide 2.</text>
        <dbReference type="EC" id="7.4.2.8"/>
    </reaction>
</comment>
<comment type="similarity">
    <text evidence="2 15 16">Belongs to the SecA family.</text>
</comment>
<feature type="binding site" evidence="15">
    <location>
        <position position="511"/>
    </location>
    <ligand>
        <name>ATP</name>
        <dbReference type="ChEBI" id="CHEBI:30616"/>
    </ligand>
</feature>
<dbReference type="PANTHER" id="PTHR30612">
    <property type="entry name" value="SECA INNER MEMBRANE COMPONENT OF SEC PROTEIN SECRETION SYSTEM"/>
    <property type="match status" value="1"/>
</dbReference>
<dbReference type="EC" id="7.4.2.8" evidence="15"/>
<dbReference type="CDD" id="cd18803">
    <property type="entry name" value="SF2_C_secA"/>
    <property type="match status" value="1"/>
</dbReference>
<evidence type="ECO:0000256" key="1">
    <source>
        <dbReference type="ARBA" id="ARBA00001947"/>
    </source>
</evidence>
<evidence type="ECO:0000313" key="21">
    <source>
        <dbReference type="EMBL" id="MBK2065598.1"/>
    </source>
</evidence>
<dbReference type="NCBIfam" id="TIGR00963">
    <property type="entry name" value="secA"/>
    <property type="match status" value="1"/>
</dbReference>
<feature type="domain" description="Helicase ATP-binding" evidence="18">
    <location>
        <begin position="88"/>
        <end position="247"/>
    </location>
</feature>
<dbReference type="GO" id="GO:0031522">
    <property type="term" value="C:cell envelope Sec protein transport complex"/>
    <property type="evidence" value="ECO:0007669"/>
    <property type="project" value="TreeGrafter"/>
</dbReference>
<evidence type="ECO:0000256" key="17">
    <source>
        <dbReference type="SAM" id="MobiDB-lite"/>
    </source>
</evidence>
<keyword evidence="3 15" id="KW-0813">Transport</keyword>
<dbReference type="Gene3D" id="3.90.1440.10">
    <property type="entry name" value="SecA, preprotein cross-linking domain"/>
    <property type="match status" value="1"/>
</dbReference>